<dbReference type="EMBL" id="BLLK01000020">
    <property type="protein sequence ID" value="GFH44491.1"/>
    <property type="molecule type" value="Genomic_DNA"/>
</dbReference>
<reference evidence="2 3" key="1">
    <citation type="journal article" date="2021" name="Sci. Rep.">
        <title>The genome of the diatom Chaetoceros tenuissimus carries an ancient integrated fragment of an extant virus.</title>
        <authorList>
            <person name="Hongo Y."/>
            <person name="Kimura K."/>
            <person name="Takaki Y."/>
            <person name="Yoshida Y."/>
            <person name="Baba S."/>
            <person name="Kobayashi G."/>
            <person name="Nagasaki K."/>
            <person name="Hano T."/>
            <person name="Tomaru Y."/>
        </authorList>
    </citation>
    <scope>NUCLEOTIDE SEQUENCE [LARGE SCALE GENOMIC DNA]</scope>
    <source>
        <strain evidence="2 3">NIES-3715</strain>
    </source>
</reference>
<dbReference type="AlphaFoldDB" id="A0AAD3GZ98"/>
<protein>
    <submittedName>
        <fullName evidence="2">Uncharacterized protein</fullName>
    </submittedName>
</protein>
<evidence type="ECO:0000313" key="2">
    <source>
        <dbReference type="EMBL" id="GFH44491.1"/>
    </source>
</evidence>
<evidence type="ECO:0000313" key="3">
    <source>
        <dbReference type="Proteomes" id="UP001054902"/>
    </source>
</evidence>
<comment type="caution">
    <text evidence="2">The sequence shown here is derived from an EMBL/GenBank/DDBJ whole genome shotgun (WGS) entry which is preliminary data.</text>
</comment>
<keyword evidence="1" id="KW-1133">Transmembrane helix</keyword>
<keyword evidence="1" id="KW-0472">Membrane</keyword>
<keyword evidence="1" id="KW-0812">Transmembrane</keyword>
<gene>
    <name evidence="2" type="ORF">CTEN210_00965</name>
</gene>
<organism evidence="2 3">
    <name type="scientific">Chaetoceros tenuissimus</name>
    <dbReference type="NCBI Taxonomy" id="426638"/>
    <lineage>
        <taxon>Eukaryota</taxon>
        <taxon>Sar</taxon>
        <taxon>Stramenopiles</taxon>
        <taxon>Ochrophyta</taxon>
        <taxon>Bacillariophyta</taxon>
        <taxon>Coscinodiscophyceae</taxon>
        <taxon>Chaetocerotophycidae</taxon>
        <taxon>Chaetocerotales</taxon>
        <taxon>Chaetocerotaceae</taxon>
        <taxon>Chaetoceros</taxon>
    </lineage>
</organism>
<name>A0AAD3GZ98_9STRA</name>
<proteinExistence type="predicted"/>
<keyword evidence="3" id="KW-1185">Reference proteome</keyword>
<feature type="transmembrane region" description="Helical" evidence="1">
    <location>
        <begin position="365"/>
        <end position="382"/>
    </location>
</feature>
<sequence length="406" mass="45444">MTSQAKTQVKEESISAATDIPMKKAALSRLLNQSERDLKNYNYANYNNEYNANNQNNNQYVQAADIEKYSIQFQGCHTIKHWNKDAADEDDIRVSTKRLVRYRLVPYASCSKYNPWLDESHLLKSIKGADYGDYVVDMDTFVAAYLDTKAEYQAFYAGDDDVNNGDDGNDGDGNDQYYGYRKLYYNDDGNNAFDINDYATCAAFDFDGTDDMYMNDEGNAVQYYMGPYCAAQGGSIKFNLFTDDTCSTLAKCNGGSTRGADCYKSATGNDLPYSKDSLVEDPCIPCSENYIYLMNAPKGGVNQKTYDFGYPRDSCSTLYDASGKCETNMKSGEYDYACDYIKGIKVGTSAEGYAIVSKRSTVADGFIGLFVVGIVFVAMYIVKLKNILKLHDSKHYKGSFYVESKI</sequence>
<dbReference type="Proteomes" id="UP001054902">
    <property type="component" value="Unassembled WGS sequence"/>
</dbReference>
<evidence type="ECO:0000256" key="1">
    <source>
        <dbReference type="SAM" id="Phobius"/>
    </source>
</evidence>
<accession>A0AAD3GZ98</accession>